<gene>
    <name evidence="2" type="ORF">HPB48_006955</name>
</gene>
<feature type="compositionally biased region" description="Basic and acidic residues" evidence="1">
    <location>
        <begin position="44"/>
        <end position="54"/>
    </location>
</feature>
<feature type="region of interest" description="Disordered" evidence="1">
    <location>
        <begin position="1"/>
        <end position="94"/>
    </location>
</feature>
<dbReference type="VEuPathDB" id="VectorBase:HLOH_051143"/>
<proteinExistence type="predicted"/>
<evidence type="ECO:0000313" key="2">
    <source>
        <dbReference type="EMBL" id="KAH9377240.1"/>
    </source>
</evidence>
<dbReference type="EMBL" id="JABSTR010000008">
    <property type="protein sequence ID" value="KAH9377240.1"/>
    <property type="molecule type" value="Genomic_DNA"/>
</dbReference>
<sequence>MRSKTAAHKKKKKTARSEEREKREPGGRTIDPSFSCRQQPHFYAAREDAHKCEEEAAAEAATQARPHKHTHTKEPRGSARAGEVFYKQATDAKT</sequence>
<evidence type="ECO:0000313" key="3">
    <source>
        <dbReference type="Proteomes" id="UP000821853"/>
    </source>
</evidence>
<feature type="compositionally biased region" description="Basic and acidic residues" evidence="1">
    <location>
        <begin position="15"/>
        <end position="26"/>
    </location>
</feature>
<accession>A0A9J6GRA6</accession>
<keyword evidence="3" id="KW-1185">Reference proteome</keyword>
<dbReference type="Proteomes" id="UP000821853">
    <property type="component" value="Unassembled WGS sequence"/>
</dbReference>
<dbReference type="AlphaFoldDB" id="A0A9J6GRA6"/>
<name>A0A9J6GRA6_HAELO</name>
<reference evidence="2 3" key="1">
    <citation type="journal article" date="2020" name="Cell">
        <title>Large-Scale Comparative Analyses of Tick Genomes Elucidate Their Genetic Diversity and Vector Capacities.</title>
        <authorList>
            <consortium name="Tick Genome and Microbiome Consortium (TIGMIC)"/>
            <person name="Jia N."/>
            <person name="Wang J."/>
            <person name="Shi W."/>
            <person name="Du L."/>
            <person name="Sun Y."/>
            <person name="Zhan W."/>
            <person name="Jiang J.F."/>
            <person name="Wang Q."/>
            <person name="Zhang B."/>
            <person name="Ji P."/>
            <person name="Bell-Sakyi L."/>
            <person name="Cui X.M."/>
            <person name="Yuan T.T."/>
            <person name="Jiang B.G."/>
            <person name="Yang W.F."/>
            <person name="Lam T.T."/>
            <person name="Chang Q.C."/>
            <person name="Ding S.J."/>
            <person name="Wang X.J."/>
            <person name="Zhu J.G."/>
            <person name="Ruan X.D."/>
            <person name="Zhao L."/>
            <person name="Wei J.T."/>
            <person name="Ye R.Z."/>
            <person name="Que T.C."/>
            <person name="Du C.H."/>
            <person name="Zhou Y.H."/>
            <person name="Cheng J.X."/>
            <person name="Dai P.F."/>
            <person name="Guo W.B."/>
            <person name="Han X.H."/>
            <person name="Huang E.J."/>
            <person name="Li L.F."/>
            <person name="Wei W."/>
            <person name="Gao Y.C."/>
            <person name="Liu J.Z."/>
            <person name="Shao H.Z."/>
            <person name="Wang X."/>
            <person name="Wang C.C."/>
            <person name="Yang T.C."/>
            <person name="Huo Q.B."/>
            <person name="Li W."/>
            <person name="Chen H.Y."/>
            <person name="Chen S.E."/>
            <person name="Zhou L.G."/>
            <person name="Ni X.B."/>
            <person name="Tian J.H."/>
            <person name="Sheng Y."/>
            <person name="Liu T."/>
            <person name="Pan Y.S."/>
            <person name="Xia L.Y."/>
            <person name="Li J."/>
            <person name="Zhao F."/>
            <person name="Cao W.C."/>
        </authorList>
    </citation>
    <scope>NUCLEOTIDE SEQUENCE [LARGE SCALE GENOMIC DNA]</scope>
    <source>
        <strain evidence="2">HaeL-2018</strain>
    </source>
</reference>
<feature type="compositionally biased region" description="Basic residues" evidence="1">
    <location>
        <begin position="1"/>
        <end position="14"/>
    </location>
</feature>
<evidence type="ECO:0000256" key="1">
    <source>
        <dbReference type="SAM" id="MobiDB-lite"/>
    </source>
</evidence>
<protein>
    <submittedName>
        <fullName evidence="2">Uncharacterized protein</fullName>
    </submittedName>
</protein>
<organism evidence="2 3">
    <name type="scientific">Haemaphysalis longicornis</name>
    <name type="common">Bush tick</name>
    <dbReference type="NCBI Taxonomy" id="44386"/>
    <lineage>
        <taxon>Eukaryota</taxon>
        <taxon>Metazoa</taxon>
        <taxon>Ecdysozoa</taxon>
        <taxon>Arthropoda</taxon>
        <taxon>Chelicerata</taxon>
        <taxon>Arachnida</taxon>
        <taxon>Acari</taxon>
        <taxon>Parasitiformes</taxon>
        <taxon>Ixodida</taxon>
        <taxon>Ixodoidea</taxon>
        <taxon>Ixodidae</taxon>
        <taxon>Haemaphysalinae</taxon>
        <taxon>Haemaphysalis</taxon>
    </lineage>
</organism>
<comment type="caution">
    <text evidence="2">The sequence shown here is derived from an EMBL/GenBank/DDBJ whole genome shotgun (WGS) entry which is preliminary data.</text>
</comment>